<dbReference type="GO" id="GO:0009279">
    <property type="term" value="C:cell outer membrane"/>
    <property type="evidence" value="ECO:0007669"/>
    <property type="project" value="UniProtKB-SubCell"/>
</dbReference>
<dbReference type="Pfam" id="PF05569">
    <property type="entry name" value="Peptidase_M56"/>
    <property type="match status" value="1"/>
</dbReference>
<dbReference type="GeneID" id="78342927"/>
<dbReference type="Pfam" id="PF07715">
    <property type="entry name" value="Plug"/>
    <property type="match status" value="1"/>
</dbReference>
<dbReference type="PANTHER" id="PTHR34978">
    <property type="entry name" value="POSSIBLE SENSOR-TRANSDUCER PROTEIN BLAR"/>
    <property type="match status" value="1"/>
</dbReference>
<evidence type="ECO:0008006" key="8">
    <source>
        <dbReference type="Google" id="ProtNLM"/>
    </source>
</evidence>
<dbReference type="RefSeq" id="WP_141413218.1">
    <property type="nucleotide sequence ID" value="NZ_AP019735.1"/>
</dbReference>
<reference evidence="7" key="1">
    <citation type="submission" date="2019-06" db="EMBL/GenBank/DDBJ databases">
        <title>Alistipes onderdonkii subsp. vulgaris subsp. nov., Alistipes dispar sp. nov. and Alistipes communis sp. nov., isolated from human faeces, and creation of Alistipes onderdonkii subsp. onderdonkii subsp. nov.</title>
        <authorList>
            <person name="Sakamoto M."/>
            <person name="Ikeyama N."/>
            <person name="Ogata Y."/>
            <person name="Suda W."/>
            <person name="Iino T."/>
            <person name="Hattori M."/>
            <person name="Ohkuma M."/>
        </authorList>
    </citation>
    <scope>NUCLEOTIDE SEQUENCE [LARGE SCALE GENOMIC DNA]</scope>
    <source>
        <strain evidence="7">5CBH24</strain>
    </source>
</reference>
<dbReference type="EMBL" id="AP019735">
    <property type="protein sequence ID" value="BBL04900.1"/>
    <property type="molecule type" value="Genomic_DNA"/>
</dbReference>
<dbReference type="InterPro" id="IPR037682">
    <property type="entry name" value="TonB_C"/>
</dbReference>
<feature type="transmembrane region" description="Helical" evidence="2">
    <location>
        <begin position="37"/>
        <end position="57"/>
    </location>
</feature>
<dbReference type="Gene3D" id="2.170.130.10">
    <property type="entry name" value="TonB-dependent receptor, plug domain"/>
    <property type="match status" value="1"/>
</dbReference>
<dbReference type="Gene3D" id="3.30.1150.10">
    <property type="match status" value="1"/>
</dbReference>
<accession>A0A4Y1WV82</accession>
<feature type="transmembrane region" description="Helical" evidence="2">
    <location>
        <begin position="94"/>
        <end position="113"/>
    </location>
</feature>
<evidence type="ECO:0000313" key="7">
    <source>
        <dbReference type="Proteomes" id="UP000318946"/>
    </source>
</evidence>
<dbReference type="AlphaFoldDB" id="A0A4Y1WV82"/>
<proteinExistence type="inferred from homology"/>
<feature type="transmembrane region" description="Helical" evidence="2">
    <location>
        <begin position="6"/>
        <end position="25"/>
    </location>
</feature>
<evidence type="ECO:0000259" key="4">
    <source>
        <dbReference type="Pfam" id="PF05569"/>
    </source>
</evidence>
<dbReference type="GO" id="GO:0055085">
    <property type="term" value="P:transmembrane transport"/>
    <property type="evidence" value="ECO:0007669"/>
    <property type="project" value="InterPro"/>
</dbReference>
<keyword evidence="2" id="KW-1133">Transmembrane helix</keyword>
<dbReference type="InterPro" id="IPR039426">
    <property type="entry name" value="TonB-dep_rcpt-like"/>
</dbReference>
<gene>
    <name evidence="6" type="ORF">A5CBH24_22130</name>
</gene>
<organism evidence="6 7">
    <name type="scientific">Alistipes communis</name>
    <dbReference type="NCBI Taxonomy" id="2585118"/>
    <lineage>
        <taxon>Bacteria</taxon>
        <taxon>Pseudomonadati</taxon>
        <taxon>Bacteroidota</taxon>
        <taxon>Bacteroidia</taxon>
        <taxon>Bacteroidales</taxon>
        <taxon>Rikenellaceae</taxon>
        <taxon>Alistipes</taxon>
    </lineage>
</organism>
<dbReference type="Proteomes" id="UP000318946">
    <property type="component" value="Chromosome"/>
</dbReference>
<comment type="similarity">
    <text evidence="1">Belongs to the TonB-dependent receptor family.</text>
</comment>
<dbReference type="Pfam" id="PF03544">
    <property type="entry name" value="TonB_C"/>
    <property type="match status" value="1"/>
</dbReference>
<feature type="domain" description="TonB-dependent receptor plug" evidence="5">
    <location>
        <begin position="502"/>
        <end position="565"/>
    </location>
</feature>
<sequence>MKELLIYALEVLVCSAALLLAYSVLLERRTAFLHCRLYLIGAMLLAALIPALSIPVWTGETLYMAADPVAAAAPTATPAATDAGTPSLPVAVTLFLYALGVLLSFGAMIAQIVRIRRLRHGARTIRRADCDIVLTQADISSFSFFRTVYLHDAIPESDMAAVVAHELSHIRHRHSAERIVMECVKALLWWNPFVRIAARRLAEVEEYEADRDVLTQGYDPSEYIATIFKTQFGYSPDIANGLRDSLTKKRFQMMTKHSGDSRALLRLAGIPPLLLLLLVSFAFTTRATEIRVTPASAVDTILLAQDGTILHDPQNAIQTIATSTDRIGDTERKQVRITTGSEGSVYVSMTSTAPADKVRSQQQIQVVSAHAVRKNDLPQERYRKAKGEADVYLVAEKMPLFEGKGTLQDFQHWVDARAAEYDRSGKVILTFVVEKNGSVAEVQVLDTPDPAMGEAAARIVASSPAWKAGTINGEPVRVRYTLPVRCGKQAAADETDDKGKRSGNGVVVKVRNVDFKASEALIFIDDKEATQTDMEKIDPDKIERISVYRDSSAVVRYGERGKNGVILIKMKQ</sequence>
<dbReference type="InterPro" id="IPR052173">
    <property type="entry name" value="Beta-lactam_resp_regulator"/>
</dbReference>
<dbReference type="PROSITE" id="PS52016">
    <property type="entry name" value="TONB_DEPENDENT_REC_3"/>
    <property type="match status" value="1"/>
</dbReference>
<dbReference type="PANTHER" id="PTHR34978:SF3">
    <property type="entry name" value="SLR0241 PROTEIN"/>
    <property type="match status" value="1"/>
</dbReference>
<dbReference type="InterPro" id="IPR037066">
    <property type="entry name" value="Plug_dom_sf"/>
</dbReference>
<evidence type="ECO:0000259" key="3">
    <source>
        <dbReference type="Pfam" id="PF03544"/>
    </source>
</evidence>
<keyword evidence="1 2" id="KW-0812">Transmembrane</keyword>
<dbReference type="OrthoDB" id="9814002at2"/>
<feature type="domain" description="TonB C-terminal" evidence="3">
    <location>
        <begin position="417"/>
        <end position="485"/>
    </location>
</feature>
<keyword evidence="1" id="KW-0998">Cell outer membrane</keyword>
<keyword evidence="1" id="KW-0813">Transport</keyword>
<dbReference type="CDD" id="cd07341">
    <property type="entry name" value="M56_BlaR1_MecR1_like"/>
    <property type="match status" value="1"/>
</dbReference>
<dbReference type="KEGG" id="acou:A5CBH24_22130"/>
<dbReference type="SUPFAM" id="SSF56935">
    <property type="entry name" value="Porins"/>
    <property type="match status" value="1"/>
</dbReference>
<evidence type="ECO:0000259" key="5">
    <source>
        <dbReference type="Pfam" id="PF07715"/>
    </source>
</evidence>
<keyword evidence="1" id="KW-1134">Transmembrane beta strand</keyword>
<name>A0A4Y1WV82_9BACT</name>
<keyword evidence="1 2" id="KW-0472">Membrane</keyword>
<protein>
    <recommendedName>
        <fullName evidence="8">TonB-dependent receptor</fullName>
    </recommendedName>
</protein>
<keyword evidence="7" id="KW-1185">Reference proteome</keyword>
<dbReference type="InterPro" id="IPR008756">
    <property type="entry name" value="Peptidase_M56"/>
</dbReference>
<evidence type="ECO:0000313" key="6">
    <source>
        <dbReference type="EMBL" id="BBL04900.1"/>
    </source>
</evidence>
<feature type="domain" description="Peptidase M56" evidence="4">
    <location>
        <begin position="156"/>
        <end position="236"/>
    </location>
</feature>
<dbReference type="SUPFAM" id="SSF74653">
    <property type="entry name" value="TolA/TonB C-terminal domain"/>
    <property type="match status" value="1"/>
</dbReference>
<feature type="transmembrane region" description="Helical" evidence="2">
    <location>
        <begin position="263"/>
        <end position="283"/>
    </location>
</feature>
<comment type="subcellular location">
    <subcellularLocation>
        <location evidence="1">Cell outer membrane</location>
        <topology evidence="1">Multi-pass membrane protein</topology>
    </subcellularLocation>
</comment>
<evidence type="ECO:0000256" key="1">
    <source>
        <dbReference type="PROSITE-ProRule" id="PRU01360"/>
    </source>
</evidence>
<evidence type="ECO:0000256" key="2">
    <source>
        <dbReference type="SAM" id="Phobius"/>
    </source>
</evidence>
<dbReference type="InterPro" id="IPR012910">
    <property type="entry name" value="Plug_dom"/>
</dbReference>